<dbReference type="NCBIfam" id="NF006565">
    <property type="entry name" value="PRK09072.1"/>
    <property type="match status" value="1"/>
</dbReference>
<protein>
    <submittedName>
        <fullName evidence="4">SDR family oxidoreductase</fullName>
    </submittedName>
</protein>
<dbReference type="EMBL" id="RPOK01000003">
    <property type="protein sequence ID" value="RPJ66616.1"/>
    <property type="molecule type" value="Genomic_DNA"/>
</dbReference>
<dbReference type="PANTHER" id="PTHR44196">
    <property type="entry name" value="DEHYDROGENASE/REDUCTASE SDR FAMILY MEMBER 7B"/>
    <property type="match status" value="1"/>
</dbReference>
<name>A0A3N5Y1Y0_9ALTE</name>
<comment type="caution">
    <text evidence="4">The sequence shown here is derived from an EMBL/GenBank/DDBJ whole genome shotgun (WGS) entry which is preliminary data.</text>
</comment>
<proteinExistence type="inferred from homology"/>
<evidence type="ECO:0000256" key="1">
    <source>
        <dbReference type="ARBA" id="ARBA00006484"/>
    </source>
</evidence>
<reference evidence="4 5" key="1">
    <citation type="submission" date="2018-11" db="EMBL/GenBank/DDBJ databases">
        <authorList>
            <person name="Ye M.-Q."/>
            <person name="Du Z.-J."/>
        </authorList>
    </citation>
    <scope>NUCLEOTIDE SEQUENCE [LARGE SCALE GENOMIC DNA]</scope>
    <source>
        <strain evidence="4 5">U0105</strain>
    </source>
</reference>
<gene>
    <name evidence="4" type="ORF">DRW07_11075</name>
</gene>
<dbReference type="PRINTS" id="PR00080">
    <property type="entry name" value="SDRFAMILY"/>
</dbReference>
<evidence type="ECO:0000256" key="2">
    <source>
        <dbReference type="ARBA" id="ARBA00023002"/>
    </source>
</evidence>
<dbReference type="AlphaFoldDB" id="A0A3N5Y1Y0"/>
<dbReference type="InterPro" id="IPR036291">
    <property type="entry name" value="NAD(P)-bd_dom_sf"/>
</dbReference>
<dbReference type="PROSITE" id="PS00061">
    <property type="entry name" value="ADH_SHORT"/>
    <property type="match status" value="1"/>
</dbReference>
<keyword evidence="2" id="KW-0560">Oxidoreductase</keyword>
<dbReference type="InterPro" id="IPR020904">
    <property type="entry name" value="Sc_DH/Rdtase_CS"/>
</dbReference>
<dbReference type="GO" id="GO:0016020">
    <property type="term" value="C:membrane"/>
    <property type="evidence" value="ECO:0007669"/>
    <property type="project" value="TreeGrafter"/>
</dbReference>
<dbReference type="PRINTS" id="PR00081">
    <property type="entry name" value="GDHRDH"/>
</dbReference>
<dbReference type="OrthoDB" id="4690547at2"/>
<organism evidence="4 5">
    <name type="scientific">Alteromonas sediminis</name>
    <dbReference type="NCBI Taxonomy" id="2259342"/>
    <lineage>
        <taxon>Bacteria</taxon>
        <taxon>Pseudomonadati</taxon>
        <taxon>Pseudomonadota</taxon>
        <taxon>Gammaproteobacteria</taxon>
        <taxon>Alteromonadales</taxon>
        <taxon>Alteromonadaceae</taxon>
        <taxon>Alteromonas/Salinimonas group</taxon>
        <taxon>Alteromonas</taxon>
    </lineage>
</organism>
<accession>A0A3N5Y1Y0</accession>
<dbReference type="CDD" id="cd05233">
    <property type="entry name" value="SDR_c"/>
    <property type="match status" value="1"/>
</dbReference>
<sequence length="267" mass="29331">MMKTCLVTGASGGIGQAIAEALYKQGCRVLLQGRNVSKLSLLKQKLGERADMLVGDINLQSDRETILEKLRSYESIDLLVNAAGVSEFAAFESLQESRVAELVTTNLLSPILFIQAFVKMQSNSKSSQQITIVNVGSAFGYIGYPGFSVYAASKFGLRGFTESLRREFSDSRFSFAYFAPRATQTEINSSQVNNLNKALGNAVDSPFFVAEQFIQFLKKHKGEATIGWPEKLFIRVNNLLPAVVDSAIKSKLPVIKQFMSAKPAHVK</sequence>
<dbReference type="Proteomes" id="UP000275281">
    <property type="component" value="Unassembled WGS sequence"/>
</dbReference>
<evidence type="ECO:0000313" key="5">
    <source>
        <dbReference type="Proteomes" id="UP000275281"/>
    </source>
</evidence>
<dbReference type="RefSeq" id="WP_124027973.1">
    <property type="nucleotide sequence ID" value="NZ_JBHRSN010000006.1"/>
</dbReference>
<evidence type="ECO:0000313" key="4">
    <source>
        <dbReference type="EMBL" id="RPJ66616.1"/>
    </source>
</evidence>
<dbReference type="GO" id="GO:0016491">
    <property type="term" value="F:oxidoreductase activity"/>
    <property type="evidence" value="ECO:0007669"/>
    <property type="project" value="UniProtKB-KW"/>
</dbReference>
<dbReference type="InterPro" id="IPR002347">
    <property type="entry name" value="SDR_fam"/>
</dbReference>
<comment type="similarity">
    <text evidence="1 3">Belongs to the short-chain dehydrogenases/reductases (SDR) family.</text>
</comment>
<dbReference type="SUPFAM" id="SSF51735">
    <property type="entry name" value="NAD(P)-binding Rossmann-fold domains"/>
    <property type="match status" value="1"/>
</dbReference>
<dbReference type="Gene3D" id="3.40.50.720">
    <property type="entry name" value="NAD(P)-binding Rossmann-like Domain"/>
    <property type="match status" value="1"/>
</dbReference>
<keyword evidence="5" id="KW-1185">Reference proteome</keyword>
<dbReference type="PANTHER" id="PTHR44196:SF1">
    <property type="entry name" value="DEHYDROGENASE_REDUCTASE SDR FAMILY MEMBER 7B"/>
    <property type="match status" value="1"/>
</dbReference>
<dbReference type="Pfam" id="PF00106">
    <property type="entry name" value="adh_short"/>
    <property type="match status" value="1"/>
</dbReference>
<evidence type="ECO:0000256" key="3">
    <source>
        <dbReference type="RuleBase" id="RU000363"/>
    </source>
</evidence>